<dbReference type="RefSeq" id="WP_143423107.1">
    <property type="nucleotide sequence ID" value="NZ_FNGO01000049.1"/>
</dbReference>
<gene>
    <name evidence="1" type="ORF">SAMN04488692_1492</name>
</gene>
<dbReference type="AlphaFoldDB" id="A0A1G9TVL2"/>
<reference evidence="1 2" key="1">
    <citation type="submission" date="2016-10" db="EMBL/GenBank/DDBJ databases">
        <authorList>
            <person name="de Groot N.N."/>
        </authorList>
    </citation>
    <scope>NUCLEOTIDE SEQUENCE [LARGE SCALE GENOMIC DNA]</scope>
    <source>
        <strain evidence="1 2">SLAS-1</strain>
    </source>
</reference>
<keyword evidence="2" id="KW-1185">Reference proteome</keyword>
<accession>A0A1G9TVL2</accession>
<name>A0A1G9TVL2_9FIRM</name>
<organism evidence="1 2">
    <name type="scientific">Halarsenatibacter silvermanii</name>
    <dbReference type="NCBI Taxonomy" id="321763"/>
    <lineage>
        <taxon>Bacteria</taxon>
        <taxon>Bacillati</taxon>
        <taxon>Bacillota</taxon>
        <taxon>Clostridia</taxon>
        <taxon>Halanaerobiales</taxon>
        <taxon>Halarsenatibacteraceae</taxon>
        <taxon>Halarsenatibacter</taxon>
    </lineage>
</organism>
<evidence type="ECO:0000313" key="2">
    <source>
        <dbReference type="Proteomes" id="UP000199476"/>
    </source>
</evidence>
<proteinExistence type="predicted"/>
<dbReference type="STRING" id="321763.SAMN04488692_1492"/>
<protein>
    <submittedName>
        <fullName evidence="1">Uncharacterized protein</fullName>
    </submittedName>
</protein>
<evidence type="ECO:0000313" key="1">
    <source>
        <dbReference type="EMBL" id="SDM51692.1"/>
    </source>
</evidence>
<dbReference type="Proteomes" id="UP000199476">
    <property type="component" value="Unassembled WGS sequence"/>
</dbReference>
<sequence>MKFVVKDRENDEVVWEYMVANESVNHNRLCQEIGVGNVCSRERGQYGVPVGDILEIDDPDRAVEKLEAYLEENSAYDKLEEFEQFLQAEIHGEETDFKER</sequence>
<dbReference type="EMBL" id="FNGO01000049">
    <property type="protein sequence ID" value="SDM51692.1"/>
    <property type="molecule type" value="Genomic_DNA"/>
</dbReference>